<accession>A0A4R2QC36</accession>
<evidence type="ECO:0000313" key="2">
    <source>
        <dbReference type="EMBL" id="TCP44465.1"/>
    </source>
</evidence>
<evidence type="ECO:0000313" key="3">
    <source>
        <dbReference type="Proteomes" id="UP000294835"/>
    </source>
</evidence>
<proteinExistence type="predicted"/>
<feature type="region of interest" description="Disordered" evidence="1">
    <location>
        <begin position="1"/>
        <end position="39"/>
    </location>
</feature>
<gene>
    <name evidence="2" type="ORF">EV662_101559</name>
</gene>
<reference evidence="2 3" key="1">
    <citation type="submission" date="2019-03" db="EMBL/GenBank/DDBJ databases">
        <title>Genomic Encyclopedia of Type Strains, Phase IV (KMG-IV): sequencing the most valuable type-strain genomes for metagenomic binning, comparative biology and taxonomic classification.</title>
        <authorList>
            <person name="Goeker M."/>
        </authorList>
    </citation>
    <scope>NUCLEOTIDE SEQUENCE [LARGE SCALE GENOMIC DNA]</scope>
    <source>
        <strain evidence="2 3">DSM 18063</strain>
    </source>
</reference>
<feature type="compositionally biased region" description="Low complexity" evidence="1">
    <location>
        <begin position="23"/>
        <end position="32"/>
    </location>
</feature>
<protein>
    <submittedName>
        <fullName evidence="2">Uncharacterized protein</fullName>
    </submittedName>
</protein>
<keyword evidence="3" id="KW-1185">Reference proteome</keyword>
<name>A0A4R2QC36_9RHOB</name>
<sequence length="39" mass="3626">MAMLGVSGCGVDGPPERPGGTQVSVGGTVEIGVSGGGPR</sequence>
<dbReference type="EMBL" id="SLXP01000001">
    <property type="protein sequence ID" value="TCP44465.1"/>
    <property type="molecule type" value="Genomic_DNA"/>
</dbReference>
<dbReference type="AlphaFoldDB" id="A0A4R2QC36"/>
<evidence type="ECO:0000256" key="1">
    <source>
        <dbReference type="SAM" id="MobiDB-lite"/>
    </source>
</evidence>
<dbReference type="Proteomes" id="UP000294835">
    <property type="component" value="Unassembled WGS sequence"/>
</dbReference>
<comment type="caution">
    <text evidence="2">The sequence shown here is derived from an EMBL/GenBank/DDBJ whole genome shotgun (WGS) entry which is preliminary data.</text>
</comment>
<organism evidence="2 3">
    <name type="scientific">Rhodovulum marinum</name>
    <dbReference type="NCBI Taxonomy" id="320662"/>
    <lineage>
        <taxon>Bacteria</taxon>
        <taxon>Pseudomonadati</taxon>
        <taxon>Pseudomonadota</taxon>
        <taxon>Alphaproteobacteria</taxon>
        <taxon>Rhodobacterales</taxon>
        <taxon>Paracoccaceae</taxon>
        <taxon>Rhodovulum</taxon>
    </lineage>
</organism>